<keyword evidence="4 9" id="KW-0812">Transmembrane</keyword>
<protein>
    <submittedName>
        <fullName evidence="10">Transferase</fullName>
    </submittedName>
</protein>
<dbReference type="EMBL" id="QKYN01000128">
    <property type="protein sequence ID" value="RAG82017.1"/>
    <property type="molecule type" value="Genomic_DNA"/>
</dbReference>
<organism evidence="10 11">
    <name type="scientific">Streptacidiphilus pinicola</name>
    <dbReference type="NCBI Taxonomy" id="2219663"/>
    <lineage>
        <taxon>Bacteria</taxon>
        <taxon>Bacillati</taxon>
        <taxon>Actinomycetota</taxon>
        <taxon>Actinomycetes</taxon>
        <taxon>Kitasatosporales</taxon>
        <taxon>Streptomycetaceae</taxon>
        <taxon>Streptacidiphilus</taxon>
    </lineage>
</organism>
<proteinExistence type="inferred from homology"/>
<feature type="transmembrane region" description="Helical" evidence="9">
    <location>
        <begin position="22"/>
        <end position="40"/>
    </location>
</feature>
<evidence type="ECO:0000256" key="9">
    <source>
        <dbReference type="SAM" id="Phobius"/>
    </source>
</evidence>
<feature type="transmembrane region" description="Helical" evidence="9">
    <location>
        <begin position="350"/>
        <end position="371"/>
    </location>
</feature>
<comment type="subcellular location">
    <subcellularLocation>
        <location evidence="1">Cell membrane</location>
        <topology evidence="1">Multi-pass membrane protein</topology>
    </subcellularLocation>
</comment>
<feature type="compositionally biased region" description="Low complexity" evidence="8">
    <location>
        <begin position="418"/>
        <end position="432"/>
    </location>
</feature>
<keyword evidence="6 9" id="KW-0472">Membrane</keyword>
<dbReference type="GO" id="GO:0016758">
    <property type="term" value="F:hexosyltransferase activity"/>
    <property type="evidence" value="ECO:0007669"/>
    <property type="project" value="InterPro"/>
</dbReference>
<feature type="transmembrane region" description="Helical" evidence="9">
    <location>
        <begin position="298"/>
        <end position="315"/>
    </location>
</feature>
<dbReference type="GO" id="GO:0005886">
    <property type="term" value="C:plasma membrane"/>
    <property type="evidence" value="ECO:0007669"/>
    <property type="project" value="UniProtKB-SubCell"/>
</dbReference>
<keyword evidence="11" id="KW-1185">Reference proteome</keyword>
<evidence type="ECO:0000256" key="3">
    <source>
        <dbReference type="ARBA" id="ARBA00022679"/>
    </source>
</evidence>
<evidence type="ECO:0000256" key="4">
    <source>
        <dbReference type="ARBA" id="ARBA00022692"/>
    </source>
</evidence>
<evidence type="ECO:0000256" key="1">
    <source>
        <dbReference type="ARBA" id="ARBA00004651"/>
    </source>
</evidence>
<dbReference type="RefSeq" id="WP_111506268.1">
    <property type="nucleotide sequence ID" value="NZ_QKYN01000128.1"/>
</dbReference>
<gene>
    <name evidence="10" type="ORF">DN069_29940</name>
</gene>
<feature type="transmembrane region" description="Helical" evidence="9">
    <location>
        <begin position="391"/>
        <end position="409"/>
    </location>
</feature>
<name>A0A2X0IBX8_9ACTN</name>
<evidence type="ECO:0000313" key="10">
    <source>
        <dbReference type="EMBL" id="RAG82017.1"/>
    </source>
</evidence>
<dbReference type="Pfam" id="PF09594">
    <property type="entry name" value="GT87"/>
    <property type="match status" value="1"/>
</dbReference>
<feature type="transmembrane region" description="Helical" evidence="9">
    <location>
        <begin position="98"/>
        <end position="120"/>
    </location>
</feature>
<evidence type="ECO:0000256" key="7">
    <source>
        <dbReference type="ARBA" id="ARBA00024033"/>
    </source>
</evidence>
<keyword evidence="5 9" id="KW-1133">Transmembrane helix</keyword>
<dbReference type="Proteomes" id="UP000248889">
    <property type="component" value="Unassembled WGS sequence"/>
</dbReference>
<feature type="transmembrane region" description="Helical" evidence="9">
    <location>
        <begin position="266"/>
        <end position="286"/>
    </location>
</feature>
<comment type="similarity">
    <text evidence="7">Belongs to the glycosyltransferase 87 family.</text>
</comment>
<evidence type="ECO:0000256" key="2">
    <source>
        <dbReference type="ARBA" id="ARBA00022475"/>
    </source>
</evidence>
<feature type="transmembrane region" description="Helical" evidence="9">
    <location>
        <begin position="321"/>
        <end position="338"/>
    </location>
</feature>
<feature type="transmembrane region" description="Helical" evidence="9">
    <location>
        <begin position="176"/>
        <end position="197"/>
    </location>
</feature>
<feature type="region of interest" description="Disordered" evidence="8">
    <location>
        <begin position="418"/>
        <end position="441"/>
    </location>
</feature>
<reference evidence="10 11" key="1">
    <citation type="submission" date="2018-06" db="EMBL/GenBank/DDBJ databases">
        <title>Streptacidiphilus pinicola sp. nov., isolated from pine grove soil.</title>
        <authorList>
            <person name="Roh S.G."/>
            <person name="Park S."/>
            <person name="Kim M.-K."/>
            <person name="Yun B.-R."/>
            <person name="Park J."/>
            <person name="Kim M.J."/>
            <person name="Kim Y.S."/>
            <person name="Kim S.B."/>
        </authorList>
    </citation>
    <scope>NUCLEOTIDE SEQUENCE [LARGE SCALE GENOMIC DNA]</scope>
    <source>
        <strain evidence="10 11">MMS16-CNU450</strain>
    </source>
</reference>
<evidence type="ECO:0000313" key="11">
    <source>
        <dbReference type="Proteomes" id="UP000248889"/>
    </source>
</evidence>
<dbReference type="OrthoDB" id="9774600at2"/>
<evidence type="ECO:0000256" key="6">
    <source>
        <dbReference type="ARBA" id="ARBA00023136"/>
    </source>
</evidence>
<evidence type="ECO:0000256" key="8">
    <source>
        <dbReference type="SAM" id="MobiDB-lite"/>
    </source>
</evidence>
<dbReference type="AlphaFoldDB" id="A0A2X0IBX8"/>
<keyword evidence="2" id="KW-1003">Cell membrane</keyword>
<feature type="transmembrane region" description="Helical" evidence="9">
    <location>
        <begin position="204"/>
        <end position="225"/>
    </location>
</feature>
<feature type="transmembrane region" description="Helical" evidence="9">
    <location>
        <begin position="126"/>
        <end position="146"/>
    </location>
</feature>
<evidence type="ECO:0000256" key="5">
    <source>
        <dbReference type="ARBA" id="ARBA00022989"/>
    </source>
</evidence>
<keyword evidence="3 10" id="KW-0808">Transferase</keyword>
<sequence length="441" mass="47850">MTTVNRVIDVVRAAPRRTTRRAAVIALAGLLVYAVLRHLSHVSMVDAMVYQAEGAAVAHGRDLYELRVGAYALPATYPPFSAMLFAPAALLSFGALRIVVTLINLVELAVVAALACRLVGWPSRPLRPAAVILMTGLGVFLEPVWTTLRYGQINLLILGLVLWDLGLPESSRLKGVGIGLAAGLKVTPGFFVLYLLLTRRFRAAATAAASCAATVLIGLLVLPGASWDFWTKDLYDTTRVGKEYIVDNQSLRGMTDRLLHSTHTGLSTMALVGFVAVAGLALAVLIDRLGHRALMPRARAWAGLTVAVTMLLISPISWTHHWVWCLPVLVLFGAEARDERRRGRAGWAGHRWRVVLGATALCFCSFAMWFVPHRAWSGVVKLSYWFEPFASLYPLFGLAFLTLVAVRVLRRLRAAPEGTTGATAGRGASAAGDRPRATARR</sequence>
<comment type="caution">
    <text evidence="10">The sequence shown here is derived from an EMBL/GenBank/DDBJ whole genome shotgun (WGS) entry which is preliminary data.</text>
</comment>
<accession>A0A2X0IBX8</accession>
<dbReference type="InterPro" id="IPR018584">
    <property type="entry name" value="GT87"/>
</dbReference>